<keyword evidence="12" id="KW-0406">Ion transport</keyword>
<feature type="transmembrane region" description="Helical" evidence="13">
    <location>
        <begin position="127"/>
        <end position="148"/>
    </location>
</feature>
<keyword evidence="12" id="KW-0813">Transport</keyword>
<dbReference type="Pfam" id="PF03977">
    <property type="entry name" value="OAD_beta"/>
    <property type="match status" value="1"/>
</dbReference>
<accession>A0ABW9G4F7</accession>
<dbReference type="PANTHER" id="PTHR35806:SF1">
    <property type="entry name" value="OXALOACETATE DECARBOXYLASE BETA CHAIN 2"/>
    <property type="match status" value="1"/>
</dbReference>
<organism evidence="14 15">
    <name type="scientific">Celerinatantimonas yamalensis</name>
    <dbReference type="NCBI Taxonomy" id="559956"/>
    <lineage>
        <taxon>Bacteria</taxon>
        <taxon>Pseudomonadati</taxon>
        <taxon>Pseudomonadota</taxon>
        <taxon>Gammaproteobacteria</taxon>
        <taxon>Celerinatantimonadaceae</taxon>
        <taxon>Celerinatantimonas</taxon>
    </lineage>
</organism>
<sequence>MDNVMGLVNNFGIFHLSFGQAMMIIVGLVLLYLAIVKRFEPLLLVPIGFGGILANLPDAGLALSAIDNALHSAQPDVLQQFAAILHLDHASLDAIKIALQTATPKQFAELQWAASQFHYSDGMLYQFYELVIASGSGPLIIFMGVGALTDFGPLLANPKTLLLGAAAQFGIFTTVLGALGLNSLGIIHFNLAQAASIGIIGGADGPTAIYVSSLLSPELLGAIAVAAYSYMALVPLIQPPIMRLLTTKAERKIKMQQLRTVSKTEKVCFPLMLIILIAMLLPSATPLLGMFCFGNLMRECGVVERLSQTTQNALINIVTIFLGLAVGSKLIAEKFLQPQTIGILILGVIAFCVGTAAGVLMAKALNYFSKQKMNPLIGSAGVSAVPMAARVSNKVGLEADPQNFLLMHAMGPNVAGVIGSAVAAGVMIKYVLG</sequence>
<protein>
    <recommendedName>
        <fullName evidence="12">Oxaloacetate decarboxylase beta chain</fullName>
        <ecNumber evidence="12">7.2.4.2</ecNumber>
    </recommendedName>
</protein>
<keyword evidence="9 13" id="KW-1133">Transmembrane helix</keyword>
<evidence type="ECO:0000256" key="7">
    <source>
        <dbReference type="ARBA" id="ARBA00022692"/>
    </source>
</evidence>
<evidence type="ECO:0000256" key="3">
    <source>
        <dbReference type="ARBA" id="ARBA00004651"/>
    </source>
</evidence>
<dbReference type="RefSeq" id="WP_408622617.1">
    <property type="nucleotide sequence ID" value="NZ_JBEQCT010000002.1"/>
</dbReference>
<reference evidence="14 15" key="1">
    <citation type="journal article" date="2013" name="Int. J. Syst. Evol. Microbiol.">
        <title>Celerinatantimonas yamalensis sp. nov., a cold-adapted diazotrophic bacterium from a cold permafrost brine.</title>
        <authorList>
            <person name="Shcherbakova V."/>
            <person name="Chuvilskaya N."/>
            <person name="Rivkina E."/>
            <person name="Demidov N."/>
            <person name="Uchaeva V."/>
            <person name="Suetin S."/>
            <person name="Suzina N."/>
            <person name="Gilichinsky D."/>
        </authorList>
    </citation>
    <scope>NUCLEOTIDE SEQUENCE [LARGE SCALE GENOMIC DNA]</scope>
    <source>
        <strain evidence="14 15">C7</strain>
    </source>
</reference>
<comment type="cofactor">
    <cofactor evidence="1">
        <name>Na(+)</name>
        <dbReference type="ChEBI" id="CHEBI:29101"/>
    </cofactor>
</comment>
<keyword evidence="8" id="KW-1278">Translocase</keyword>
<evidence type="ECO:0000313" key="15">
    <source>
        <dbReference type="Proteomes" id="UP001629953"/>
    </source>
</evidence>
<keyword evidence="12" id="KW-0739">Sodium transport</keyword>
<evidence type="ECO:0000256" key="10">
    <source>
        <dbReference type="ARBA" id="ARBA00023136"/>
    </source>
</evidence>
<comment type="caution">
    <text evidence="14">The sequence shown here is derived from an EMBL/GenBank/DDBJ whole genome shotgun (WGS) entry which is preliminary data.</text>
</comment>
<feature type="transmembrane region" description="Helical" evidence="13">
    <location>
        <begin position="160"/>
        <end position="181"/>
    </location>
</feature>
<dbReference type="EC" id="7.2.4.2" evidence="12"/>
<comment type="function">
    <text evidence="2 12">Catalyzes the decarboxylation of oxaloacetate coupled to Na(+) translocation.</text>
</comment>
<keyword evidence="15" id="KW-1185">Reference proteome</keyword>
<proteinExistence type="inferred from homology"/>
<feature type="transmembrane region" description="Helical" evidence="13">
    <location>
        <begin position="343"/>
        <end position="365"/>
    </location>
</feature>
<comment type="similarity">
    <text evidence="4 12">Belongs to the GcdB/MmdB/OadB family.</text>
</comment>
<evidence type="ECO:0000256" key="11">
    <source>
        <dbReference type="ARBA" id="ARBA00048176"/>
    </source>
</evidence>
<name>A0ABW9G4F7_9GAMM</name>
<dbReference type="Proteomes" id="UP001629953">
    <property type="component" value="Unassembled WGS sequence"/>
</dbReference>
<evidence type="ECO:0000256" key="13">
    <source>
        <dbReference type="SAM" id="Phobius"/>
    </source>
</evidence>
<evidence type="ECO:0000256" key="6">
    <source>
        <dbReference type="ARBA" id="ARBA00022475"/>
    </source>
</evidence>
<feature type="transmembrane region" description="Helical" evidence="13">
    <location>
        <begin position="219"/>
        <end position="246"/>
    </location>
</feature>
<evidence type="ECO:0000256" key="9">
    <source>
        <dbReference type="ARBA" id="ARBA00022989"/>
    </source>
</evidence>
<comment type="subunit">
    <text evidence="5 12">Heterotrimer of an alpha, a beta and a gamma subunit.</text>
</comment>
<dbReference type="PIRSF" id="PIRSF015658">
    <property type="entry name" value="MmdB_OadB"/>
    <property type="match status" value="1"/>
</dbReference>
<evidence type="ECO:0000313" key="14">
    <source>
        <dbReference type="EMBL" id="MFM2484438.1"/>
    </source>
</evidence>
<feature type="transmembrane region" description="Helical" evidence="13">
    <location>
        <begin position="12"/>
        <end position="35"/>
    </location>
</feature>
<keyword evidence="7 13" id="KW-0812">Transmembrane</keyword>
<evidence type="ECO:0000256" key="12">
    <source>
        <dbReference type="PIRNR" id="PIRNR015658"/>
    </source>
</evidence>
<dbReference type="InterPro" id="IPR005661">
    <property type="entry name" value="OadB_MmdB"/>
</dbReference>
<evidence type="ECO:0000256" key="4">
    <source>
        <dbReference type="ARBA" id="ARBA00010924"/>
    </source>
</evidence>
<evidence type="ECO:0000256" key="5">
    <source>
        <dbReference type="ARBA" id="ARBA00011869"/>
    </source>
</evidence>
<comment type="subcellular location">
    <subcellularLocation>
        <location evidence="3">Cell membrane</location>
        <topology evidence="3">Multi-pass membrane protein</topology>
    </subcellularLocation>
</comment>
<dbReference type="NCBIfam" id="TIGR01109">
    <property type="entry name" value="Na_pump_decarbB"/>
    <property type="match status" value="1"/>
</dbReference>
<evidence type="ECO:0000256" key="2">
    <source>
        <dbReference type="ARBA" id="ARBA00003002"/>
    </source>
</evidence>
<feature type="transmembrane region" description="Helical" evidence="13">
    <location>
        <begin position="313"/>
        <end position="331"/>
    </location>
</feature>
<feature type="transmembrane region" description="Helical" evidence="13">
    <location>
        <begin position="414"/>
        <end position="432"/>
    </location>
</feature>
<feature type="transmembrane region" description="Helical" evidence="13">
    <location>
        <begin position="267"/>
        <end position="293"/>
    </location>
</feature>
<keyword evidence="6 12" id="KW-1003">Cell membrane</keyword>
<dbReference type="PANTHER" id="PTHR35806">
    <property type="entry name" value="OXALOACETATE DECARBOXYLASE BETA CHAIN 2"/>
    <property type="match status" value="1"/>
</dbReference>
<keyword evidence="10 12" id="KW-0472">Membrane</keyword>
<evidence type="ECO:0000256" key="8">
    <source>
        <dbReference type="ARBA" id="ARBA00022967"/>
    </source>
</evidence>
<gene>
    <name evidence="14" type="ORF">ABUE30_05055</name>
</gene>
<evidence type="ECO:0000256" key="1">
    <source>
        <dbReference type="ARBA" id="ARBA00001959"/>
    </source>
</evidence>
<dbReference type="EMBL" id="JBEQCT010000002">
    <property type="protein sequence ID" value="MFM2484438.1"/>
    <property type="molecule type" value="Genomic_DNA"/>
</dbReference>
<comment type="catalytic activity">
    <reaction evidence="11 12">
        <text>oxaloacetate + 2 Na(+)(in) + H(+) = pyruvate + 2 Na(+)(out) + CO2</text>
        <dbReference type="Rhea" id="RHEA:57724"/>
        <dbReference type="ChEBI" id="CHEBI:15361"/>
        <dbReference type="ChEBI" id="CHEBI:15378"/>
        <dbReference type="ChEBI" id="CHEBI:16452"/>
        <dbReference type="ChEBI" id="CHEBI:16526"/>
        <dbReference type="ChEBI" id="CHEBI:29101"/>
        <dbReference type="EC" id="7.2.4.2"/>
    </reaction>
</comment>
<keyword evidence="12" id="KW-0915">Sodium</keyword>